<gene>
    <name evidence="2" type="ORF">CCR87_12760</name>
</gene>
<proteinExistence type="predicted"/>
<dbReference type="GO" id="GO:0006935">
    <property type="term" value="P:chemotaxis"/>
    <property type="evidence" value="ECO:0007669"/>
    <property type="project" value="InterPro"/>
</dbReference>
<dbReference type="SMART" id="SM00260">
    <property type="entry name" value="CheW"/>
    <property type="match status" value="1"/>
</dbReference>
<dbReference type="SUPFAM" id="SSF50341">
    <property type="entry name" value="CheW-like"/>
    <property type="match status" value="1"/>
</dbReference>
<dbReference type="Gene3D" id="2.40.50.180">
    <property type="entry name" value="CheA-289, Domain 4"/>
    <property type="match status" value="1"/>
</dbReference>
<dbReference type="PANTHER" id="PTHR22617:SF23">
    <property type="entry name" value="CHEMOTAXIS PROTEIN CHEW"/>
    <property type="match status" value="1"/>
</dbReference>
<dbReference type="AlphaFoldDB" id="A0A934TME6"/>
<dbReference type="GO" id="GO:0005829">
    <property type="term" value="C:cytosol"/>
    <property type="evidence" value="ECO:0007669"/>
    <property type="project" value="TreeGrafter"/>
</dbReference>
<dbReference type="InterPro" id="IPR036061">
    <property type="entry name" value="CheW-like_dom_sf"/>
</dbReference>
<protein>
    <recommendedName>
        <fullName evidence="1">CheW-like domain-containing protein</fullName>
    </recommendedName>
</protein>
<dbReference type="RefSeq" id="WP_201157943.1">
    <property type="nucleotide sequence ID" value="NZ_NHSD01000294.1"/>
</dbReference>
<sequence>MDTLAPEDEAATLREIVSFRVAAQDFCIDIGHVREIRGWSPTTLLPHSPDYVVGVMNLRGNVIPVVDLSQRLGLGRTQSSERHVIVITNFGRGTVGLLVEAVSDIMSLATDDMKQTPDIAGGTATGFVEGVFTAGDSLIRALDLSRVLPDQGRLEECPA</sequence>
<evidence type="ECO:0000313" key="3">
    <source>
        <dbReference type="Proteomes" id="UP000706333"/>
    </source>
</evidence>
<dbReference type="Gene3D" id="2.30.30.40">
    <property type="entry name" value="SH3 Domains"/>
    <property type="match status" value="1"/>
</dbReference>
<dbReference type="InterPro" id="IPR039315">
    <property type="entry name" value="CheW"/>
</dbReference>
<dbReference type="EMBL" id="NHSD01000294">
    <property type="protein sequence ID" value="MBK5928191.1"/>
    <property type="molecule type" value="Genomic_DNA"/>
</dbReference>
<dbReference type="CDD" id="cd00732">
    <property type="entry name" value="CheW"/>
    <property type="match status" value="1"/>
</dbReference>
<keyword evidence="3" id="KW-1185">Reference proteome</keyword>
<reference evidence="2" key="2">
    <citation type="journal article" date="2020" name="Microorganisms">
        <title>Osmotic Adaptation and Compatible Solute Biosynthesis of Phototrophic Bacteria as Revealed from Genome Analyses.</title>
        <authorList>
            <person name="Imhoff J.F."/>
            <person name="Rahn T."/>
            <person name="Kunzel S."/>
            <person name="Keller A."/>
            <person name="Neulinger S.C."/>
        </authorList>
    </citation>
    <scope>NUCLEOTIDE SEQUENCE</scope>
    <source>
        <strain evidence="2">LMG 28126</strain>
    </source>
</reference>
<name>A0A934TME6_9RHOB</name>
<evidence type="ECO:0000313" key="2">
    <source>
        <dbReference type="EMBL" id="MBK5928191.1"/>
    </source>
</evidence>
<dbReference type="Proteomes" id="UP000706333">
    <property type="component" value="Unassembled WGS sequence"/>
</dbReference>
<dbReference type="PANTHER" id="PTHR22617">
    <property type="entry name" value="CHEMOTAXIS SENSOR HISTIDINE KINASE-RELATED"/>
    <property type="match status" value="1"/>
</dbReference>
<organism evidence="2 3">
    <name type="scientific">Rhodobaculum claviforme</name>
    <dbReference type="NCBI Taxonomy" id="1549854"/>
    <lineage>
        <taxon>Bacteria</taxon>
        <taxon>Pseudomonadati</taxon>
        <taxon>Pseudomonadota</taxon>
        <taxon>Alphaproteobacteria</taxon>
        <taxon>Rhodobacterales</taxon>
        <taxon>Paracoccaceae</taxon>
        <taxon>Rhodobaculum</taxon>
    </lineage>
</organism>
<dbReference type="Pfam" id="PF01584">
    <property type="entry name" value="CheW"/>
    <property type="match status" value="1"/>
</dbReference>
<evidence type="ECO:0000259" key="1">
    <source>
        <dbReference type="PROSITE" id="PS50851"/>
    </source>
</evidence>
<comment type="caution">
    <text evidence="2">The sequence shown here is derived from an EMBL/GenBank/DDBJ whole genome shotgun (WGS) entry which is preliminary data.</text>
</comment>
<dbReference type="PROSITE" id="PS50851">
    <property type="entry name" value="CHEW"/>
    <property type="match status" value="1"/>
</dbReference>
<feature type="domain" description="CheW-like" evidence="1">
    <location>
        <begin position="13"/>
        <end position="153"/>
    </location>
</feature>
<dbReference type="GO" id="GO:0007165">
    <property type="term" value="P:signal transduction"/>
    <property type="evidence" value="ECO:0007669"/>
    <property type="project" value="InterPro"/>
</dbReference>
<accession>A0A934TME6</accession>
<reference evidence="2" key="1">
    <citation type="submission" date="2017-05" db="EMBL/GenBank/DDBJ databases">
        <authorList>
            <person name="Imhoff J.F."/>
            <person name="Rahn T."/>
            <person name="Kuenzel S."/>
            <person name="Neulinger S.C."/>
        </authorList>
    </citation>
    <scope>NUCLEOTIDE SEQUENCE</scope>
    <source>
        <strain evidence="2">LMG 28126</strain>
    </source>
</reference>
<dbReference type="InterPro" id="IPR002545">
    <property type="entry name" value="CheW-lke_dom"/>
</dbReference>